<dbReference type="InterPro" id="IPR012338">
    <property type="entry name" value="Beta-lactam/transpept-like"/>
</dbReference>
<feature type="non-terminal residue" evidence="3">
    <location>
        <position position="1"/>
    </location>
</feature>
<dbReference type="InterPro" id="IPR001466">
    <property type="entry name" value="Beta-lactam-related"/>
</dbReference>
<dbReference type="OrthoDB" id="3174977at2"/>
<feature type="transmembrane region" description="Helical" evidence="1">
    <location>
        <begin position="424"/>
        <end position="446"/>
    </location>
</feature>
<evidence type="ECO:0000256" key="1">
    <source>
        <dbReference type="SAM" id="Phobius"/>
    </source>
</evidence>
<dbReference type="InterPro" id="IPR050491">
    <property type="entry name" value="AmpC-like"/>
</dbReference>
<keyword evidence="4" id="KW-1185">Reference proteome</keyword>
<evidence type="ECO:0000313" key="3">
    <source>
        <dbReference type="EMBL" id="NBE53000.1"/>
    </source>
</evidence>
<name>A0A964URA3_9ACTN</name>
<proteinExistence type="predicted"/>
<evidence type="ECO:0000313" key="4">
    <source>
        <dbReference type="Proteomes" id="UP000598297"/>
    </source>
</evidence>
<sequence length="458" mass="49595">TLDRASIDRFVRDYVDRTGLPGAVVSVTEGDRVVHNAGYGHTASGRAMTERTRVPVASLSKAMTALAVMRLVEEGKVDLDRPVRRYLPEFTMADPRARKITVRQLLTQTSGMADSAYPDLTRAQPHSLKEAVAAMREAPLATAPGTKYRYHNPNYFVAARLVEVVGGRPFADRLASDLFKPLGMRDTSTVDSSDAMPERARGYVRAYGTVVAHSHPRWFTAGGHGVVTTAADLSQWLIAQNNHGLSATGRRIATARTMDLTHTPPGTPRETEYAMGWSRSTEGGTPRIQHNGQLLTHNSMATLLPADGIGIAVVTNTGMISGDDAAQLTEGLVELAQGRRAEVAAPFSMTADWFLAAFTVLALALGVRGTVRARRWAGRTEGKPWWRVLPRLLPYALPILFLVQLAPLFGLLMNRSGTLSQVTYAWPALVVYAAAAALASAAVLAARGVATLRRHRAR</sequence>
<dbReference type="AlphaFoldDB" id="A0A964URA3"/>
<keyword evidence="1" id="KW-0812">Transmembrane</keyword>
<evidence type="ECO:0000259" key="2">
    <source>
        <dbReference type="Pfam" id="PF00144"/>
    </source>
</evidence>
<dbReference type="GO" id="GO:0016787">
    <property type="term" value="F:hydrolase activity"/>
    <property type="evidence" value="ECO:0007669"/>
    <property type="project" value="UniProtKB-KW"/>
</dbReference>
<feature type="transmembrane region" description="Helical" evidence="1">
    <location>
        <begin position="392"/>
        <end position="412"/>
    </location>
</feature>
<keyword evidence="1" id="KW-0472">Membrane</keyword>
<dbReference type="SUPFAM" id="SSF56601">
    <property type="entry name" value="beta-lactamase/transpeptidase-like"/>
    <property type="match status" value="1"/>
</dbReference>
<dbReference type="PANTHER" id="PTHR46825">
    <property type="entry name" value="D-ALANYL-D-ALANINE-CARBOXYPEPTIDASE/ENDOPEPTIDASE AMPH"/>
    <property type="match status" value="1"/>
</dbReference>
<dbReference type="Proteomes" id="UP000598297">
    <property type="component" value="Unassembled WGS sequence"/>
</dbReference>
<dbReference type="PANTHER" id="PTHR46825:SF15">
    <property type="entry name" value="BETA-LACTAMASE-RELATED DOMAIN-CONTAINING PROTEIN"/>
    <property type="match status" value="1"/>
</dbReference>
<gene>
    <name evidence="3" type="ORF">GUY60_16530</name>
</gene>
<feature type="domain" description="Beta-lactamase-related" evidence="2">
    <location>
        <begin position="7"/>
        <end position="318"/>
    </location>
</feature>
<dbReference type="RefSeq" id="WP_161698496.1">
    <property type="nucleotide sequence ID" value="NZ_JAAAHS010000113.1"/>
</dbReference>
<feature type="transmembrane region" description="Helical" evidence="1">
    <location>
        <begin position="353"/>
        <end position="371"/>
    </location>
</feature>
<dbReference type="EMBL" id="JAAAHS010000113">
    <property type="protein sequence ID" value="NBE53000.1"/>
    <property type="molecule type" value="Genomic_DNA"/>
</dbReference>
<keyword evidence="1" id="KW-1133">Transmembrane helix</keyword>
<protein>
    <submittedName>
        <fullName evidence="3">Serine hydrolase</fullName>
    </submittedName>
</protein>
<keyword evidence="3" id="KW-0378">Hydrolase</keyword>
<organism evidence="3 4">
    <name type="scientific">Streptomyces boluensis</name>
    <dbReference type="NCBI Taxonomy" id="1775135"/>
    <lineage>
        <taxon>Bacteria</taxon>
        <taxon>Bacillati</taxon>
        <taxon>Actinomycetota</taxon>
        <taxon>Actinomycetes</taxon>
        <taxon>Kitasatosporales</taxon>
        <taxon>Streptomycetaceae</taxon>
        <taxon>Streptomyces</taxon>
    </lineage>
</organism>
<comment type="caution">
    <text evidence="3">The sequence shown here is derived from an EMBL/GenBank/DDBJ whole genome shotgun (WGS) entry which is preliminary data.</text>
</comment>
<accession>A0A964URA3</accession>
<reference evidence="3" key="1">
    <citation type="submission" date="2020-01" db="EMBL/GenBank/DDBJ databases">
        <title>Whole-genome analyses of novel actinobacteria.</title>
        <authorList>
            <person name="Sahin N."/>
        </authorList>
    </citation>
    <scope>NUCLEOTIDE SEQUENCE</scope>
    <source>
        <strain evidence="3">YC537</strain>
    </source>
</reference>
<dbReference type="Gene3D" id="3.40.710.10">
    <property type="entry name" value="DD-peptidase/beta-lactamase superfamily"/>
    <property type="match status" value="1"/>
</dbReference>
<dbReference type="Pfam" id="PF00144">
    <property type="entry name" value="Beta-lactamase"/>
    <property type="match status" value="1"/>
</dbReference>